<keyword evidence="2" id="KW-0472">Membrane</keyword>
<name>A0A1E5SIV6_9FLAO</name>
<proteinExistence type="predicted"/>
<feature type="coiled-coil region" evidence="1">
    <location>
        <begin position="31"/>
        <end position="89"/>
    </location>
</feature>
<evidence type="ECO:0000313" key="3">
    <source>
        <dbReference type="EMBL" id="OEJ99045.1"/>
    </source>
</evidence>
<dbReference type="RefSeq" id="WP_069831728.1">
    <property type="nucleotide sequence ID" value="NZ_MDJD01000054.1"/>
</dbReference>
<keyword evidence="4" id="KW-1185">Reference proteome</keyword>
<evidence type="ECO:0000256" key="1">
    <source>
        <dbReference type="SAM" id="Coils"/>
    </source>
</evidence>
<protein>
    <submittedName>
        <fullName evidence="3">Uncharacterized protein</fullName>
    </submittedName>
</protein>
<feature type="transmembrane region" description="Helical" evidence="2">
    <location>
        <begin position="6"/>
        <end position="27"/>
    </location>
</feature>
<reference evidence="3 4" key="1">
    <citation type="submission" date="2016-05" db="EMBL/GenBank/DDBJ databases">
        <title>Draft Genome Sequence of Algibacter sp. Strain SK-16 Isolated from the Surface Water of Aburatsubo Inlet.</title>
        <authorList>
            <person name="Wong S.-K."/>
            <person name="Yoshizawa S."/>
            <person name="Nakajima Y."/>
            <person name="Ogura Y."/>
            <person name="Tetsuya H."/>
            <person name="Hamasaki K."/>
        </authorList>
    </citation>
    <scope>NUCLEOTIDE SEQUENCE [LARGE SCALE GENOMIC DNA]</scope>
    <source>
        <strain evidence="3 4">SK-16</strain>
    </source>
</reference>
<dbReference type="OrthoDB" id="1453089at2"/>
<dbReference type="AlphaFoldDB" id="A0A1E5SIV6"/>
<comment type="caution">
    <text evidence="3">The sequence shown here is derived from an EMBL/GenBank/DDBJ whole genome shotgun (WGS) entry which is preliminary data.</text>
</comment>
<dbReference type="Proteomes" id="UP000095713">
    <property type="component" value="Unassembled WGS sequence"/>
</dbReference>
<sequence>MENGYLILGIIALLFLSMYGYSYFSVAMEKARQTSKMNKELKKKEERLKRRDENQKIRDKKLMKFNKRKEEIQRELVLLKKMKDKLEVS</sequence>
<accession>A0A1E5SIV6</accession>
<keyword evidence="1" id="KW-0175">Coiled coil</keyword>
<organism evidence="3 4">
    <name type="scientific">Flavivirga aquatica</name>
    <dbReference type="NCBI Taxonomy" id="1849968"/>
    <lineage>
        <taxon>Bacteria</taxon>
        <taxon>Pseudomonadati</taxon>
        <taxon>Bacteroidota</taxon>
        <taxon>Flavobacteriia</taxon>
        <taxon>Flavobacteriales</taxon>
        <taxon>Flavobacteriaceae</taxon>
        <taxon>Flavivirga</taxon>
    </lineage>
</organism>
<evidence type="ECO:0000313" key="4">
    <source>
        <dbReference type="Proteomes" id="UP000095713"/>
    </source>
</evidence>
<keyword evidence="2" id="KW-0812">Transmembrane</keyword>
<gene>
    <name evidence="3" type="ORF">A8C32_07665</name>
</gene>
<dbReference type="EMBL" id="MDJD01000054">
    <property type="protein sequence ID" value="OEJ99045.1"/>
    <property type="molecule type" value="Genomic_DNA"/>
</dbReference>
<evidence type="ECO:0000256" key="2">
    <source>
        <dbReference type="SAM" id="Phobius"/>
    </source>
</evidence>
<keyword evidence="2" id="KW-1133">Transmembrane helix</keyword>